<dbReference type="Proteomes" id="UP000624404">
    <property type="component" value="Unassembled WGS sequence"/>
</dbReference>
<protein>
    <submittedName>
        <fullName evidence="1">Cf940f3f-3058-4193-8e21-cbeb7fd910f6</fullName>
    </submittedName>
</protein>
<proteinExistence type="predicted"/>
<accession>A0A8H2VPU9</accession>
<dbReference type="OrthoDB" id="5397701at2759"/>
<comment type="caution">
    <text evidence="1">The sequence shown here is derived from an EMBL/GenBank/DDBJ whole genome shotgun (WGS) entry which is preliminary data.</text>
</comment>
<reference evidence="1" key="1">
    <citation type="submission" date="2020-10" db="EMBL/GenBank/DDBJ databases">
        <authorList>
            <person name="Kusch S."/>
        </authorList>
    </citation>
    <scope>NUCLEOTIDE SEQUENCE</scope>
    <source>
        <strain evidence="1">SwB9</strain>
    </source>
</reference>
<sequence>MLLSRSAALSHTLRTINLSSKSPQTIIRRAVSTLKENPHIYIHPTPTPTTHKPRP</sequence>
<name>A0A8H2VPU9_9HELO</name>
<gene>
    <name evidence="1" type="ORF">SCLTRI_LOCUS2434</name>
</gene>
<dbReference type="AlphaFoldDB" id="A0A8H2VPU9"/>
<dbReference type="EMBL" id="CAJHIA010000008">
    <property type="protein sequence ID" value="CAD6442498.1"/>
    <property type="molecule type" value="Genomic_DNA"/>
</dbReference>
<organism evidence="1 2">
    <name type="scientific">Sclerotinia trifoliorum</name>
    <dbReference type="NCBI Taxonomy" id="28548"/>
    <lineage>
        <taxon>Eukaryota</taxon>
        <taxon>Fungi</taxon>
        <taxon>Dikarya</taxon>
        <taxon>Ascomycota</taxon>
        <taxon>Pezizomycotina</taxon>
        <taxon>Leotiomycetes</taxon>
        <taxon>Helotiales</taxon>
        <taxon>Sclerotiniaceae</taxon>
        <taxon>Sclerotinia</taxon>
    </lineage>
</organism>
<evidence type="ECO:0000313" key="2">
    <source>
        <dbReference type="Proteomes" id="UP000624404"/>
    </source>
</evidence>
<evidence type="ECO:0000313" key="1">
    <source>
        <dbReference type="EMBL" id="CAD6442498.1"/>
    </source>
</evidence>
<keyword evidence="2" id="KW-1185">Reference proteome</keyword>